<evidence type="ECO:0000256" key="2">
    <source>
        <dbReference type="ARBA" id="ARBA00023015"/>
    </source>
</evidence>
<dbReference type="GO" id="GO:0003700">
    <property type="term" value="F:DNA-binding transcription factor activity"/>
    <property type="evidence" value="ECO:0007669"/>
    <property type="project" value="InterPro"/>
</dbReference>
<keyword evidence="4" id="KW-0804">Transcription</keyword>
<evidence type="ECO:0000256" key="4">
    <source>
        <dbReference type="ARBA" id="ARBA00023163"/>
    </source>
</evidence>
<dbReference type="PROSITE" id="PS50931">
    <property type="entry name" value="HTH_LYSR"/>
    <property type="match status" value="1"/>
</dbReference>
<evidence type="ECO:0000256" key="1">
    <source>
        <dbReference type="ARBA" id="ARBA00009437"/>
    </source>
</evidence>
<dbReference type="Gene3D" id="1.10.10.10">
    <property type="entry name" value="Winged helix-like DNA-binding domain superfamily/Winged helix DNA-binding domain"/>
    <property type="match status" value="1"/>
</dbReference>
<comment type="caution">
    <text evidence="6">The sequence shown here is derived from an EMBL/GenBank/DDBJ whole genome shotgun (WGS) entry which is preliminary data.</text>
</comment>
<dbReference type="InterPro" id="IPR000847">
    <property type="entry name" value="LysR_HTH_N"/>
</dbReference>
<dbReference type="InterPro" id="IPR036390">
    <property type="entry name" value="WH_DNA-bd_sf"/>
</dbReference>
<dbReference type="Pfam" id="PF00126">
    <property type="entry name" value="HTH_1"/>
    <property type="match status" value="1"/>
</dbReference>
<dbReference type="SUPFAM" id="SSF46785">
    <property type="entry name" value="Winged helix' DNA-binding domain"/>
    <property type="match status" value="1"/>
</dbReference>
<dbReference type="RefSeq" id="WP_096749547.1">
    <property type="nucleotide sequence ID" value="NZ_CADEPO010000004.1"/>
</dbReference>
<keyword evidence="2" id="KW-0805">Transcription regulation</keyword>
<accession>A0A2A7S6I7</accession>
<evidence type="ECO:0000313" key="6">
    <source>
        <dbReference type="EMBL" id="PEH39277.1"/>
    </source>
</evidence>
<dbReference type="EMBL" id="PDDY01000004">
    <property type="protein sequence ID" value="PEH39277.1"/>
    <property type="molecule type" value="Genomic_DNA"/>
</dbReference>
<evidence type="ECO:0000313" key="7">
    <source>
        <dbReference type="Proteomes" id="UP000220629"/>
    </source>
</evidence>
<dbReference type="InterPro" id="IPR005119">
    <property type="entry name" value="LysR_subst-bd"/>
</dbReference>
<dbReference type="GO" id="GO:0043565">
    <property type="term" value="F:sequence-specific DNA binding"/>
    <property type="evidence" value="ECO:0007669"/>
    <property type="project" value="TreeGrafter"/>
</dbReference>
<dbReference type="SUPFAM" id="SSF53850">
    <property type="entry name" value="Periplasmic binding protein-like II"/>
    <property type="match status" value="1"/>
</dbReference>
<evidence type="ECO:0000256" key="3">
    <source>
        <dbReference type="ARBA" id="ARBA00023125"/>
    </source>
</evidence>
<keyword evidence="3" id="KW-0238">DNA-binding</keyword>
<name>A0A2A7S6I7_BURGA</name>
<reference evidence="7" key="1">
    <citation type="submission" date="2017-09" db="EMBL/GenBank/DDBJ databases">
        <title>FDA dAtabase for Regulatory Grade micrObial Sequences (FDA-ARGOS): Supporting development and validation of Infectious Disease Dx tests.</title>
        <authorList>
            <person name="Minogue T."/>
            <person name="Wolcott M."/>
            <person name="Wasieloski L."/>
            <person name="Aguilar W."/>
            <person name="Moore D."/>
            <person name="Tallon L."/>
            <person name="Sadzewicz L."/>
            <person name="Ott S."/>
            <person name="Zhao X."/>
            <person name="Nagaraj S."/>
            <person name="Vavikolanu K."/>
            <person name="Aluvathingal J."/>
            <person name="Nadendla S."/>
            <person name="Sichtig H."/>
        </authorList>
    </citation>
    <scope>NUCLEOTIDE SEQUENCE [LARGE SCALE GENOMIC DNA]</scope>
    <source>
        <strain evidence="7">FDAARGOS_390</strain>
    </source>
</reference>
<organism evidence="6 7">
    <name type="scientific">Burkholderia gladioli</name>
    <name type="common">Pseudomonas marginata</name>
    <name type="synonym">Phytomonas marginata</name>
    <dbReference type="NCBI Taxonomy" id="28095"/>
    <lineage>
        <taxon>Bacteria</taxon>
        <taxon>Pseudomonadati</taxon>
        <taxon>Pseudomonadota</taxon>
        <taxon>Betaproteobacteria</taxon>
        <taxon>Burkholderiales</taxon>
        <taxon>Burkholderiaceae</taxon>
        <taxon>Burkholderia</taxon>
    </lineage>
</organism>
<gene>
    <name evidence="6" type="ORF">CRM94_33870</name>
</gene>
<sequence length="294" mass="31198">MADQIRPTPDWEDIRVFVALARHGSLSAAARALSVSHATISRRLQSLEQALGERLVERRPDGYVLTAAGTRTLGSASEMEAAAAQLGRGGPDDSPRGLVRINAPPSLAQHFLIARLATLTARHPSLDIDLASDFRVVSLERRETDIALRFGRPEDDDVLARCVATLGYGLFAAPSLAAGLAAGAAPVFVGFDEANAHLPEAAWLARHFPKARLALRGGSYLAQASAAGAGAGVALLPNFIGRADPALVPCRLAHAPPAREIWLLTRREARRDLPTRTVADHLGEVFADAADELA</sequence>
<comment type="similarity">
    <text evidence="1">Belongs to the LysR transcriptional regulatory family.</text>
</comment>
<dbReference type="PANTHER" id="PTHR30537:SF3">
    <property type="entry name" value="TRANSCRIPTIONAL REGULATORY PROTEIN"/>
    <property type="match status" value="1"/>
</dbReference>
<dbReference type="Gene3D" id="3.40.190.290">
    <property type="match status" value="1"/>
</dbReference>
<dbReference type="Proteomes" id="UP000220629">
    <property type="component" value="Unassembled WGS sequence"/>
</dbReference>
<evidence type="ECO:0000259" key="5">
    <source>
        <dbReference type="PROSITE" id="PS50931"/>
    </source>
</evidence>
<protein>
    <submittedName>
        <fullName evidence="6">LysR family transcriptional regulator</fullName>
    </submittedName>
</protein>
<dbReference type="PANTHER" id="PTHR30537">
    <property type="entry name" value="HTH-TYPE TRANSCRIPTIONAL REGULATOR"/>
    <property type="match status" value="1"/>
</dbReference>
<dbReference type="InterPro" id="IPR036388">
    <property type="entry name" value="WH-like_DNA-bd_sf"/>
</dbReference>
<dbReference type="AlphaFoldDB" id="A0A2A7S6I7"/>
<dbReference type="InterPro" id="IPR058163">
    <property type="entry name" value="LysR-type_TF_proteobact-type"/>
</dbReference>
<proteinExistence type="inferred from homology"/>
<feature type="domain" description="HTH lysR-type" evidence="5">
    <location>
        <begin position="9"/>
        <end position="66"/>
    </location>
</feature>
<dbReference type="GO" id="GO:0006351">
    <property type="term" value="P:DNA-templated transcription"/>
    <property type="evidence" value="ECO:0007669"/>
    <property type="project" value="TreeGrafter"/>
</dbReference>
<dbReference type="Pfam" id="PF03466">
    <property type="entry name" value="LysR_substrate"/>
    <property type="match status" value="1"/>
</dbReference>